<dbReference type="PANTHER" id="PTHR43464:SF19">
    <property type="entry name" value="UBIQUINONE BIOSYNTHESIS O-METHYLTRANSFERASE, MITOCHONDRIAL"/>
    <property type="match status" value="1"/>
</dbReference>
<reference evidence="6 7" key="1">
    <citation type="submission" date="2019-07" db="EMBL/GenBank/DDBJ databases">
        <title>Reclasification of Spiribacter aquaticus.</title>
        <authorList>
            <person name="Leon M.J."/>
            <person name="Sanchez-Porro C."/>
            <person name="Ventosa A."/>
        </authorList>
    </citation>
    <scope>NUCLEOTIDE SEQUENCE [LARGE SCALE GENOMIC DNA]</scope>
    <source>
        <strain evidence="6 7">SP30</strain>
    </source>
</reference>
<gene>
    <name evidence="5 6" type="primary">ubiG</name>
    <name evidence="6" type="ORF">FPL11_04790</name>
</gene>
<feature type="binding site" evidence="5">
    <location>
        <position position="124"/>
    </location>
    <ligand>
        <name>S-adenosyl-L-methionine</name>
        <dbReference type="ChEBI" id="CHEBI:59789"/>
    </ligand>
</feature>
<organism evidence="6 7">
    <name type="scientific">Spiribacter aquaticus</name>
    <dbReference type="NCBI Taxonomy" id="1935996"/>
    <lineage>
        <taxon>Bacteria</taxon>
        <taxon>Pseudomonadati</taxon>
        <taxon>Pseudomonadota</taxon>
        <taxon>Gammaproteobacteria</taxon>
        <taxon>Chromatiales</taxon>
        <taxon>Ectothiorhodospiraceae</taxon>
        <taxon>Spiribacter</taxon>
    </lineage>
</organism>
<evidence type="ECO:0000256" key="2">
    <source>
        <dbReference type="ARBA" id="ARBA00022679"/>
    </source>
</evidence>
<dbReference type="InterPro" id="IPR010233">
    <property type="entry name" value="UbiG_MeTrfase"/>
</dbReference>
<keyword evidence="3 5" id="KW-0831">Ubiquinone biosynthesis</keyword>
<dbReference type="RefSeq" id="WP_144347651.1">
    <property type="nucleotide sequence ID" value="NZ_VMKP01000002.1"/>
</dbReference>
<evidence type="ECO:0000256" key="4">
    <source>
        <dbReference type="ARBA" id="ARBA00022691"/>
    </source>
</evidence>
<dbReference type="EC" id="2.1.1.64" evidence="5"/>
<dbReference type="Gene3D" id="3.40.50.150">
    <property type="entry name" value="Vaccinia Virus protein VP39"/>
    <property type="match status" value="1"/>
</dbReference>
<dbReference type="GO" id="GO:0102208">
    <property type="term" value="F:2-polyprenyl-6-hydroxyphenol methylase activity"/>
    <property type="evidence" value="ECO:0007669"/>
    <property type="project" value="UniProtKB-EC"/>
</dbReference>
<dbReference type="Proteomes" id="UP000316688">
    <property type="component" value="Unassembled WGS sequence"/>
</dbReference>
<evidence type="ECO:0000256" key="1">
    <source>
        <dbReference type="ARBA" id="ARBA00022603"/>
    </source>
</evidence>
<dbReference type="EMBL" id="VMKP01000002">
    <property type="protein sequence ID" value="TVO65402.1"/>
    <property type="molecule type" value="Genomic_DNA"/>
</dbReference>
<dbReference type="NCBIfam" id="TIGR01983">
    <property type="entry name" value="UbiG"/>
    <property type="match status" value="1"/>
</dbReference>
<comment type="similarity">
    <text evidence="5">Belongs to the methyltransferase superfamily. UbiG/COQ3 family.</text>
</comment>
<feature type="binding site" evidence="5">
    <location>
        <position position="38"/>
    </location>
    <ligand>
        <name>S-adenosyl-L-methionine</name>
        <dbReference type="ChEBI" id="CHEBI:59789"/>
    </ligand>
</feature>
<keyword evidence="7" id="KW-1185">Reference proteome</keyword>
<feature type="binding site" evidence="5">
    <location>
        <position position="80"/>
    </location>
    <ligand>
        <name>S-adenosyl-L-methionine</name>
        <dbReference type="ChEBI" id="CHEBI:59789"/>
    </ligand>
</feature>
<keyword evidence="2 5" id="KW-0808">Transferase</keyword>
<keyword evidence="4 5" id="KW-0949">S-adenosyl-L-methionine</keyword>
<feature type="binding site" evidence="5">
    <location>
        <position position="58"/>
    </location>
    <ligand>
        <name>S-adenosyl-L-methionine</name>
        <dbReference type="ChEBI" id="CHEBI:59789"/>
    </ligand>
</feature>
<comment type="catalytic activity">
    <reaction evidence="5">
        <text>a 3-(all-trans-polyprenyl)benzene-1,2-diol + S-adenosyl-L-methionine = a 2-methoxy-6-(all-trans-polyprenyl)phenol + S-adenosyl-L-homocysteine + H(+)</text>
        <dbReference type="Rhea" id="RHEA:31411"/>
        <dbReference type="Rhea" id="RHEA-COMP:9550"/>
        <dbReference type="Rhea" id="RHEA-COMP:9551"/>
        <dbReference type="ChEBI" id="CHEBI:15378"/>
        <dbReference type="ChEBI" id="CHEBI:57856"/>
        <dbReference type="ChEBI" id="CHEBI:59789"/>
        <dbReference type="ChEBI" id="CHEBI:62729"/>
        <dbReference type="ChEBI" id="CHEBI:62731"/>
        <dbReference type="EC" id="2.1.1.222"/>
    </reaction>
</comment>
<dbReference type="GO" id="GO:0061542">
    <property type="term" value="F:3-demethylubiquinol 3-O-methyltransferase activity"/>
    <property type="evidence" value="ECO:0007669"/>
    <property type="project" value="UniProtKB-UniRule"/>
</dbReference>
<name>A0A557RJS0_9GAMM</name>
<dbReference type="GO" id="GO:0010420">
    <property type="term" value="F:polyprenyldihydroxybenzoate methyltransferase activity"/>
    <property type="evidence" value="ECO:0007669"/>
    <property type="project" value="InterPro"/>
</dbReference>
<comment type="caution">
    <text evidence="6">The sequence shown here is derived from an EMBL/GenBank/DDBJ whole genome shotgun (WGS) entry which is preliminary data.</text>
</comment>
<evidence type="ECO:0000256" key="3">
    <source>
        <dbReference type="ARBA" id="ARBA00022688"/>
    </source>
</evidence>
<evidence type="ECO:0000256" key="5">
    <source>
        <dbReference type="HAMAP-Rule" id="MF_00472"/>
    </source>
</evidence>
<dbReference type="AlphaFoldDB" id="A0A557RJS0"/>
<dbReference type="EC" id="2.1.1.222" evidence="5"/>
<evidence type="ECO:0000313" key="7">
    <source>
        <dbReference type="Proteomes" id="UP000316688"/>
    </source>
</evidence>
<evidence type="ECO:0000313" key="6">
    <source>
        <dbReference type="EMBL" id="TVO65402.1"/>
    </source>
</evidence>
<comment type="catalytic activity">
    <reaction evidence="5">
        <text>a 3-demethylubiquinol + S-adenosyl-L-methionine = a ubiquinol + S-adenosyl-L-homocysteine + H(+)</text>
        <dbReference type="Rhea" id="RHEA:44380"/>
        <dbReference type="Rhea" id="RHEA-COMP:9566"/>
        <dbReference type="Rhea" id="RHEA-COMP:10914"/>
        <dbReference type="ChEBI" id="CHEBI:15378"/>
        <dbReference type="ChEBI" id="CHEBI:17976"/>
        <dbReference type="ChEBI" id="CHEBI:57856"/>
        <dbReference type="ChEBI" id="CHEBI:59789"/>
        <dbReference type="ChEBI" id="CHEBI:84422"/>
        <dbReference type="EC" id="2.1.1.64"/>
    </reaction>
</comment>
<comment type="pathway">
    <text evidence="5">Cofactor biosynthesis; ubiquinone biosynthesis.</text>
</comment>
<dbReference type="UniPathway" id="UPA00232"/>
<dbReference type="SUPFAM" id="SSF53335">
    <property type="entry name" value="S-adenosyl-L-methionine-dependent methyltransferases"/>
    <property type="match status" value="1"/>
</dbReference>
<dbReference type="GO" id="GO:0032259">
    <property type="term" value="P:methylation"/>
    <property type="evidence" value="ECO:0007669"/>
    <property type="project" value="UniProtKB-KW"/>
</dbReference>
<proteinExistence type="inferred from homology"/>
<dbReference type="Pfam" id="PF13489">
    <property type="entry name" value="Methyltransf_23"/>
    <property type="match status" value="1"/>
</dbReference>
<protein>
    <recommendedName>
        <fullName evidence="5">Ubiquinone biosynthesis O-methyltransferase</fullName>
    </recommendedName>
    <alternativeName>
        <fullName evidence="5">2-polyprenyl-6-hydroxyphenol methylase</fullName>
        <ecNumber evidence="5">2.1.1.222</ecNumber>
    </alternativeName>
    <alternativeName>
        <fullName evidence="5">3-demethylubiquinone 3-O-methyltransferase</fullName>
        <ecNumber evidence="5">2.1.1.64</ecNumber>
    </alternativeName>
</protein>
<sequence length="238" mass="25983">MREQNADADEIAKFDDAADAWWDPEGPFAPLHAINPLRLDYIERHSGPIRGQRVADVGCGGGLLSEGLAARGAQSVVGIDLAADSLEVATRHARGRFPNIEYRCMAAESLAEAQPGEFDRVTCLELLEHVPDPAAIVRACARLVRPGGSVFFSTINRNTRAWLLAVVAAERVLGLLPRGTHDARGFIRPAELARWARQAGLQLRDLTGLHYHPISREYTLGGDTSVNYLAHCHRPEAP</sequence>
<dbReference type="HAMAP" id="MF_00472">
    <property type="entry name" value="UbiG"/>
    <property type="match status" value="1"/>
</dbReference>
<accession>A0A557RJS0</accession>
<keyword evidence="1 5" id="KW-0489">Methyltransferase</keyword>
<comment type="function">
    <text evidence="5">O-methyltransferase that catalyzes the 2 O-methylation steps in the ubiquinone biosynthetic pathway.</text>
</comment>
<dbReference type="CDD" id="cd02440">
    <property type="entry name" value="AdoMet_MTases"/>
    <property type="match status" value="1"/>
</dbReference>
<dbReference type="PANTHER" id="PTHR43464">
    <property type="entry name" value="METHYLTRANSFERASE"/>
    <property type="match status" value="1"/>
</dbReference>
<dbReference type="InterPro" id="IPR029063">
    <property type="entry name" value="SAM-dependent_MTases_sf"/>
</dbReference>